<keyword evidence="13" id="KW-1185">Reference proteome</keyword>
<organism evidence="13 14">
    <name type="scientific">Spinacia oleracea</name>
    <name type="common">Spinach</name>
    <dbReference type="NCBI Taxonomy" id="3562"/>
    <lineage>
        <taxon>Eukaryota</taxon>
        <taxon>Viridiplantae</taxon>
        <taxon>Streptophyta</taxon>
        <taxon>Embryophyta</taxon>
        <taxon>Tracheophyta</taxon>
        <taxon>Spermatophyta</taxon>
        <taxon>Magnoliopsida</taxon>
        <taxon>eudicotyledons</taxon>
        <taxon>Gunneridae</taxon>
        <taxon>Pentapetalae</taxon>
        <taxon>Caryophyllales</taxon>
        <taxon>Chenopodiaceae</taxon>
        <taxon>Chenopodioideae</taxon>
        <taxon>Anserineae</taxon>
        <taxon>Spinacia</taxon>
    </lineage>
</organism>
<dbReference type="Pfam" id="PF00583">
    <property type="entry name" value="Acetyltransf_1"/>
    <property type="match status" value="1"/>
</dbReference>
<feature type="domain" description="N-acetyltransferase" evidence="12">
    <location>
        <begin position="79"/>
        <end position="225"/>
    </location>
</feature>
<evidence type="ECO:0000256" key="9">
    <source>
        <dbReference type="ARBA" id="ARBA00023315"/>
    </source>
</evidence>
<dbReference type="InterPro" id="IPR016181">
    <property type="entry name" value="Acyl_CoA_acyltransferase"/>
</dbReference>
<dbReference type="Proteomes" id="UP000813463">
    <property type="component" value="Chromosome 2"/>
</dbReference>
<evidence type="ECO:0000256" key="3">
    <source>
        <dbReference type="ARBA" id="ARBA00008870"/>
    </source>
</evidence>
<evidence type="ECO:0000256" key="10">
    <source>
        <dbReference type="ARBA" id="ARBA00047821"/>
    </source>
</evidence>
<dbReference type="AlphaFoldDB" id="A0A9R0I5P2"/>
<evidence type="ECO:0000256" key="1">
    <source>
        <dbReference type="ARBA" id="ARBA00004123"/>
    </source>
</evidence>
<keyword evidence="6" id="KW-0963">Cytoplasm</keyword>
<dbReference type="GO" id="GO:0043998">
    <property type="term" value="F:histone H2A acetyltransferase activity"/>
    <property type="evidence" value="ECO:0007669"/>
    <property type="project" value="InterPro"/>
</dbReference>
<protein>
    <recommendedName>
        <fullName evidence="5">N-alpha-acetyltransferase 40</fullName>
        <ecNumber evidence="4">2.3.1.257</ecNumber>
    </recommendedName>
</protein>
<evidence type="ECO:0000256" key="7">
    <source>
        <dbReference type="ARBA" id="ARBA00022679"/>
    </source>
</evidence>
<dbReference type="PANTHER" id="PTHR20531">
    <property type="entry name" value="N-ALPHA-ACETYLTRANSFERASE 40"/>
    <property type="match status" value="1"/>
</dbReference>
<gene>
    <name evidence="14" type="primary">LOC110782172</name>
</gene>
<dbReference type="InterPro" id="IPR000182">
    <property type="entry name" value="GNAT_dom"/>
</dbReference>
<evidence type="ECO:0000256" key="8">
    <source>
        <dbReference type="ARBA" id="ARBA00023242"/>
    </source>
</evidence>
<reference evidence="13" key="1">
    <citation type="journal article" date="2021" name="Nat. Commun.">
        <title>Genomic analyses provide insights into spinach domestication and the genetic basis of agronomic traits.</title>
        <authorList>
            <person name="Cai X."/>
            <person name="Sun X."/>
            <person name="Xu C."/>
            <person name="Sun H."/>
            <person name="Wang X."/>
            <person name="Ge C."/>
            <person name="Zhang Z."/>
            <person name="Wang Q."/>
            <person name="Fei Z."/>
            <person name="Jiao C."/>
            <person name="Wang Q."/>
        </authorList>
    </citation>
    <scope>NUCLEOTIDE SEQUENCE [LARGE SCALE GENOMIC DNA]</scope>
    <source>
        <strain evidence="13">cv. Varoflay</strain>
    </source>
</reference>
<evidence type="ECO:0000313" key="14">
    <source>
        <dbReference type="RefSeq" id="XP_021841984.1"/>
    </source>
</evidence>
<evidence type="ECO:0000313" key="13">
    <source>
        <dbReference type="Proteomes" id="UP000813463"/>
    </source>
</evidence>
<dbReference type="InterPro" id="IPR039949">
    <property type="entry name" value="NAA40"/>
</dbReference>
<dbReference type="GO" id="GO:0005634">
    <property type="term" value="C:nucleus"/>
    <property type="evidence" value="ECO:0007669"/>
    <property type="project" value="UniProtKB-SubCell"/>
</dbReference>
<dbReference type="GeneID" id="110782172"/>
<accession>A0A9R0I5P2</accession>
<dbReference type="PANTHER" id="PTHR20531:SF1">
    <property type="entry name" value="N-ALPHA-ACETYLTRANSFERASE 40"/>
    <property type="match status" value="1"/>
</dbReference>
<dbReference type="SUPFAM" id="SSF55729">
    <property type="entry name" value="Acyl-CoA N-acyltransferases (Nat)"/>
    <property type="match status" value="1"/>
</dbReference>
<proteinExistence type="inferred from homology"/>
<evidence type="ECO:0000256" key="4">
    <source>
        <dbReference type="ARBA" id="ARBA00012950"/>
    </source>
</evidence>
<comment type="catalytic activity">
    <reaction evidence="11">
        <text>N-terminal L-seryl-[histone H4] + acetyl-CoA = N-terminal N(alpha)-acetyl-L-seryl-[histone H4] + CoA + H(+)</text>
        <dbReference type="Rhea" id="RHEA:50596"/>
        <dbReference type="Rhea" id="RHEA-COMP:12740"/>
        <dbReference type="Rhea" id="RHEA-COMP:12743"/>
        <dbReference type="ChEBI" id="CHEBI:15378"/>
        <dbReference type="ChEBI" id="CHEBI:57287"/>
        <dbReference type="ChEBI" id="CHEBI:57288"/>
        <dbReference type="ChEBI" id="CHEBI:64738"/>
        <dbReference type="ChEBI" id="CHEBI:83690"/>
        <dbReference type="EC" id="2.3.1.257"/>
    </reaction>
</comment>
<dbReference type="GO" id="GO:1990189">
    <property type="term" value="F:protein N-terminal-serine acetyltransferase activity"/>
    <property type="evidence" value="ECO:0007669"/>
    <property type="project" value="UniProtKB-EC"/>
</dbReference>
<dbReference type="EC" id="2.3.1.257" evidence="4"/>
<reference evidence="14" key="2">
    <citation type="submission" date="2025-08" db="UniProtKB">
        <authorList>
            <consortium name="RefSeq"/>
        </authorList>
    </citation>
    <scope>IDENTIFICATION</scope>
    <source>
        <tissue evidence="14">Leaf</tissue>
    </source>
</reference>
<sequence>MEGVAERTTKRKQILEKKKVVDGLIRAASSLKNPLAPFSEFLNYNLQGLCLSLEGGHGAKLSRSLKQYVLNLVKQNMQQHYGDEWPKEEKVKCRDMVAPEARYIFVYEVPTLVSSTEKRLMPTNEHKNDVVGFVHYRFITEEELPVLYVYELQLEPRIQGKGLGKFLMQLLELIARKNCMAAIVLTVQKANLSAMFFYTSKLGYCISSMSPSRVDPLVGLRKNYEILCKSFDQEAKNKFEVHLLSPEQNTYCGQFTVI</sequence>
<comment type="subcellular location">
    <subcellularLocation>
        <location evidence="2">Cytoplasm</location>
    </subcellularLocation>
    <subcellularLocation>
        <location evidence="1">Nucleus</location>
    </subcellularLocation>
</comment>
<dbReference type="Gene3D" id="3.40.630.30">
    <property type="match status" value="1"/>
</dbReference>
<dbReference type="GO" id="GO:0010485">
    <property type="term" value="F:histone H4 acetyltransferase activity"/>
    <property type="evidence" value="ECO:0007669"/>
    <property type="project" value="InterPro"/>
</dbReference>
<evidence type="ECO:0000256" key="2">
    <source>
        <dbReference type="ARBA" id="ARBA00004496"/>
    </source>
</evidence>
<dbReference type="RefSeq" id="XP_021841984.1">
    <property type="nucleotide sequence ID" value="XM_021986292.2"/>
</dbReference>
<evidence type="ECO:0000256" key="11">
    <source>
        <dbReference type="ARBA" id="ARBA00049524"/>
    </source>
</evidence>
<dbReference type="GO" id="GO:0005737">
    <property type="term" value="C:cytoplasm"/>
    <property type="evidence" value="ECO:0007669"/>
    <property type="project" value="UniProtKB-SubCell"/>
</dbReference>
<comment type="similarity">
    <text evidence="3">Belongs to the acetyltransferase family. NAA40 subfamily.</text>
</comment>
<keyword evidence="9" id="KW-0012">Acyltransferase</keyword>
<evidence type="ECO:0000256" key="6">
    <source>
        <dbReference type="ARBA" id="ARBA00022490"/>
    </source>
</evidence>
<keyword evidence="7" id="KW-0808">Transferase</keyword>
<name>A0A9R0I5P2_SPIOL</name>
<evidence type="ECO:0000256" key="5">
    <source>
        <dbReference type="ARBA" id="ARBA00015043"/>
    </source>
</evidence>
<evidence type="ECO:0000259" key="12">
    <source>
        <dbReference type="PROSITE" id="PS51186"/>
    </source>
</evidence>
<keyword evidence="8" id="KW-0539">Nucleus</keyword>
<dbReference type="CDD" id="cd04301">
    <property type="entry name" value="NAT_SF"/>
    <property type="match status" value="1"/>
</dbReference>
<comment type="catalytic activity">
    <reaction evidence="10">
        <text>N-terminal L-seryl-[histone H2A] + acetyl-CoA = N-terminal N(alpha)-acetyl-L-seryl-[histone H2A] + CoA + H(+)</text>
        <dbReference type="Rhea" id="RHEA:50600"/>
        <dbReference type="Rhea" id="RHEA-COMP:12742"/>
        <dbReference type="Rhea" id="RHEA-COMP:12744"/>
        <dbReference type="ChEBI" id="CHEBI:15378"/>
        <dbReference type="ChEBI" id="CHEBI:57287"/>
        <dbReference type="ChEBI" id="CHEBI:57288"/>
        <dbReference type="ChEBI" id="CHEBI:64738"/>
        <dbReference type="ChEBI" id="CHEBI:83690"/>
        <dbReference type="EC" id="2.3.1.257"/>
    </reaction>
</comment>
<dbReference type="PROSITE" id="PS51186">
    <property type="entry name" value="GNAT"/>
    <property type="match status" value="1"/>
</dbReference>